<name>W7XUT9_9BACT</name>
<dbReference type="Pfam" id="PF14125">
    <property type="entry name" value="DUF4292"/>
    <property type="match status" value="1"/>
</dbReference>
<dbReference type="EMBL" id="BAMD01000003">
    <property type="protein sequence ID" value="GAF01795.1"/>
    <property type="molecule type" value="Genomic_DNA"/>
</dbReference>
<organism evidence="1 2">
    <name type="scientific">Saccharicrinis fermentans DSM 9555 = JCM 21142</name>
    <dbReference type="NCBI Taxonomy" id="869213"/>
    <lineage>
        <taxon>Bacteria</taxon>
        <taxon>Pseudomonadati</taxon>
        <taxon>Bacteroidota</taxon>
        <taxon>Bacteroidia</taxon>
        <taxon>Marinilabiliales</taxon>
        <taxon>Marinilabiliaceae</taxon>
        <taxon>Saccharicrinis</taxon>
    </lineage>
</organism>
<keyword evidence="2" id="KW-1185">Reference proteome</keyword>
<dbReference type="STRING" id="869213.GCA_000517085_03591"/>
<evidence type="ECO:0008006" key="3">
    <source>
        <dbReference type="Google" id="ProtNLM"/>
    </source>
</evidence>
<gene>
    <name evidence="1" type="ORF">JCM21142_412</name>
</gene>
<evidence type="ECO:0000313" key="1">
    <source>
        <dbReference type="EMBL" id="GAF01795.1"/>
    </source>
</evidence>
<dbReference type="InterPro" id="IPR025634">
    <property type="entry name" value="DUF4292"/>
</dbReference>
<accession>W7XUT9</accession>
<protein>
    <recommendedName>
        <fullName evidence="3">DUF4292 domain-containing protein</fullName>
    </recommendedName>
</protein>
<dbReference type="AlphaFoldDB" id="W7XUT9"/>
<sequence length="277" mass="32163">MLLNRVICVVGCIILFVSCKTTERITLGKVSNISDARLRNQLDANQVVYDKLYLKKVQFNYNDGRSKKSFKGSFVIEKDSQIIVSIYALMGIELVRAKFTKNEVVILDKHNKVAMFTNYNFFSTKYGLDLDFFALQSILSNSLFLYPSDGDYMDGLKKYKHHVEDDFYSFKSLKDKRLGRLSRRSNNNIILHEIDIYPDLYRIFNVYIKDFSTNQSVFIKYKDFKSFDDILFPERLEIKAAHGSQVFDVDLKINFLEINDGGSLHFKIPSSYTSKAL</sequence>
<dbReference type="eggNOG" id="ENOG5032R9M">
    <property type="taxonomic scope" value="Bacteria"/>
</dbReference>
<proteinExistence type="predicted"/>
<dbReference type="Proteomes" id="UP000019402">
    <property type="component" value="Unassembled WGS sequence"/>
</dbReference>
<dbReference type="PROSITE" id="PS51257">
    <property type="entry name" value="PROKAR_LIPOPROTEIN"/>
    <property type="match status" value="1"/>
</dbReference>
<reference evidence="1 2" key="1">
    <citation type="journal article" date="2014" name="Genome Announc.">
        <title>Draft Genome Sequence of Cytophaga fermentans JCM 21142T, a Facultative Anaerobe Isolated from Marine Mud.</title>
        <authorList>
            <person name="Starns D."/>
            <person name="Oshima K."/>
            <person name="Suda W."/>
            <person name="Iino T."/>
            <person name="Yuki M."/>
            <person name="Inoue J."/>
            <person name="Kitamura K."/>
            <person name="Iida T."/>
            <person name="Darby A."/>
            <person name="Hattori M."/>
            <person name="Ohkuma M."/>
        </authorList>
    </citation>
    <scope>NUCLEOTIDE SEQUENCE [LARGE SCALE GENOMIC DNA]</scope>
    <source>
        <strain evidence="1 2">JCM 21142</strain>
    </source>
</reference>
<comment type="caution">
    <text evidence="1">The sequence shown here is derived from an EMBL/GenBank/DDBJ whole genome shotgun (WGS) entry which is preliminary data.</text>
</comment>
<evidence type="ECO:0000313" key="2">
    <source>
        <dbReference type="Proteomes" id="UP000019402"/>
    </source>
</evidence>